<keyword evidence="1" id="KW-1133">Transmembrane helix</keyword>
<protein>
    <submittedName>
        <fullName evidence="2">Uncharacterized protein</fullName>
    </submittedName>
</protein>
<sequence length="49" mass="5236">MSRNSLYGVIAILVIALVAFGIYTVQQQQSRPGIEVRVDEGGISIDGNS</sequence>
<comment type="caution">
    <text evidence="2">The sequence shown here is derived from an EMBL/GenBank/DDBJ whole genome shotgun (WGS) entry which is preliminary data.</text>
</comment>
<evidence type="ECO:0000256" key="1">
    <source>
        <dbReference type="SAM" id="Phobius"/>
    </source>
</evidence>
<feature type="transmembrane region" description="Helical" evidence="1">
    <location>
        <begin position="6"/>
        <end position="25"/>
    </location>
</feature>
<name>A0A9Q4FRK9_9HYPH</name>
<organism evidence="2 3">
    <name type="scientific">Devosia ureilytica</name>
    <dbReference type="NCBI Taxonomy" id="2952754"/>
    <lineage>
        <taxon>Bacteria</taxon>
        <taxon>Pseudomonadati</taxon>
        <taxon>Pseudomonadota</taxon>
        <taxon>Alphaproteobacteria</taxon>
        <taxon>Hyphomicrobiales</taxon>
        <taxon>Devosiaceae</taxon>
        <taxon>Devosia</taxon>
    </lineage>
</organism>
<proteinExistence type="predicted"/>
<evidence type="ECO:0000313" key="3">
    <source>
        <dbReference type="Proteomes" id="UP001060275"/>
    </source>
</evidence>
<keyword evidence="1" id="KW-0812">Transmembrane</keyword>
<keyword evidence="3" id="KW-1185">Reference proteome</keyword>
<dbReference type="EMBL" id="JAMWDU010000002">
    <property type="protein sequence ID" value="MCP8886327.1"/>
    <property type="molecule type" value="Genomic_DNA"/>
</dbReference>
<evidence type="ECO:0000313" key="2">
    <source>
        <dbReference type="EMBL" id="MCP8886327.1"/>
    </source>
</evidence>
<gene>
    <name evidence="2" type="ORF">NF348_04360</name>
</gene>
<dbReference type="Proteomes" id="UP001060275">
    <property type="component" value="Unassembled WGS sequence"/>
</dbReference>
<reference evidence="2" key="1">
    <citation type="submission" date="2022-06" db="EMBL/GenBank/DDBJ databases">
        <title>Devosia sp. XJ19-45 genome assembly.</title>
        <authorList>
            <person name="Li B."/>
            <person name="Cai M."/>
            <person name="Nie G."/>
            <person name="Li W."/>
        </authorList>
    </citation>
    <scope>NUCLEOTIDE SEQUENCE</scope>
    <source>
        <strain evidence="2">XJ19-45</strain>
    </source>
</reference>
<dbReference type="RefSeq" id="WP_254673974.1">
    <property type="nucleotide sequence ID" value="NZ_JAMWDU010000002.1"/>
</dbReference>
<keyword evidence="1" id="KW-0472">Membrane</keyword>
<accession>A0A9Q4FRK9</accession>
<dbReference type="AlphaFoldDB" id="A0A9Q4FRK9"/>